<sequence>MSTRRKRRSAQRDEHGRLVAVKAFPLARDQRGRFTAPKLATGTEHPSAAKRRTRPARTLRAAIGGDERALLMVLRRRLAAPLDAGSVPSHTFAALLRELRSVDARIRALDEASAAAAAAEQDDDDASDDDDGDDTEFDPAKLCSVPRNPGPRLGARPSGPGRVVAPGRWSRELIWGQGHRPPARAARTRRTGARLATRIPVGRRAHFFDVGLVEHQMASERAATTRLTVAPWALVATTAVLVLATVALAVAPLHRSEGAPRRRSAYQSGCVA</sequence>
<evidence type="ECO:0000256" key="2">
    <source>
        <dbReference type="SAM" id="Phobius"/>
    </source>
</evidence>
<keyword evidence="4" id="KW-1185">Reference proteome</keyword>
<gene>
    <name evidence="3" type="ORF">AWB91_12425</name>
</gene>
<protein>
    <submittedName>
        <fullName evidence="3">Uncharacterized protein</fullName>
    </submittedName>
</protein>
<evidence type="ECO:0000256" key="1">
    <source>
        <dbReference type="SAM" id="MobiDB-lite"/>
    </source>
</evidence>
<name>A0ABX3VQ34_9MYCO</name>
<dbReference type="Proteomes" id="UP000193801">
    <property type="component" value="Unassembled WGS sequence"/>
</dbReference>
<reference evidence="3 4" key="1">
    <citation type="journal article" date="2015" name="Emerg. Microbes Infect.">
        <title>Characterization of 17 strains belonging to the Mycobacterium simiae complex and description of Mycobacterium paraense sp. nov.</title>
        <authorList>
            <person name="Fusco da Costa A.R."/>
            <person name="Fedrizzi T."/>
            <person name="Lopes M.L."/>
            <person name="Pecorari M."/>
            <person name="Oliveira da Costa W.L."/>
            <person name="Giacobazzi E."/>
            <person name="da Costa Bahia J.R."/>
            <person name="De Sanctis V."/>
            <person name="Batista Lima K.V."/>
            <person name="Bertorelli R."/>
            <person name="Grottola A."/>
            <person name="Fabio A."/>
            <person name="Mariottini A."/>
            <person name="Ferretti P."/>
            <person name="Di Leva F."/>
            <person name="Fregni Serpini G."/>
            <person name="Tagliazucchi S."/>
            <person name="Rumpianesi F."/>
            <person name="Jousson O."/>
            <person name="Segata N."/>
            <person name="Tortoli E."/>
        </authorList>
    </citation>
    <scope>NUCLEOTIDE SEQUENCE [LARGE SCALE GENOMIC DNA]</scope>
    <source>
        <strain evidence="3 4">FI-07156</strain>
    </source>
</reference>
<keyword evidence="2" id="KW-0472">Membrane</keyword>
<feature type="transmembrane region" description="Helical" evidence="2">
    <location>
        <begin position="229"/>
        <end position="253"/>
    </location>
</feature>
<evidence type="ECO:0000313" key="4">
    <source>
        <dbReference type="Proteomes" id="UP000193801"/>
    </source>
</evidence>
<proteinExistence type="predicted"/>
<accession>A0ABX3VQ34</accession>
<feature type="region of interest" description="Disordered" evidence="1">
    <location>
        <begin position="115"/>
        <end position="162"/>
    </location>
</feature>
<feature type="compositionally biased region" description="Acidic residues" evidence="1">
    <location>
        <begin position="120"/>
        <end position="137"/>
    </location>
</feature>
<comment type="caution">
    <text evidence="3">The sequence shown here is derived from an EMBL/GenBank/DDBJ whole genome shotgun (WGS) entry which is preliminary data.</text>
</comment>
<dbReference type="RefSeq" id="WP_085104594.1">
    <property type="nucleotide sequence ID" value="NZ_LQPK01000008.1"/>
</dbReference>
<organism evidence="3 4">
    <name type="scientific">Mycobacterium paraense</name>
    <dbReference type="NCBI Taxonomy" id="767916"/>
    <lineage>
        <taxon>Bacteria</taxon>
        <taxon>Bacillati</taxon>
        <taxon>Actinomycetota</taxon>
        <taxon>Actinomycetes</taxon>
        <taxon>Mycobacteriales</taxon>
        <taxon>Mycobacteriaceae</taxon>
        <taxon>Mycobacterium</taxon>
        <taxon>Mycobacterium simiae complex</taxon>
    </lineage>
</organism>
<keyword evidence="2" id="KW-0812">Transmembrane</keyword>
<feature type="region of interest" description="Disordered" evidence="1">
    <location>
        <begin position="34"/>
        <end position="56"/>
    </location>
</feature>
<keyword evidence="2" id="KW-1133">Transmembrane helix</keyword>
<evidence type="ECO:0000313" key="3">
    <source>
        <dbReference type="EMBL" id="ORW32255.1"/>
    </source>
</evidence>
<dbReference type="EMBL" id="LQPK01000008">
    <property type="protein sequence ID" value="ORW32255.1"/>
    <property type="molecule type" value="Genomic_DNA"/>
</dbReference>